<proteinExistence type="inferred from homology"/>
<evidence type="ECO:0000256" key="2">
    <source>
        <dbReference type="SAM" id="MobiDB-lite"/>
    </source>
</evidence>
<dbReference type="STRING" id="1140003.OMY_00869"/>
<dbReference type="Proteomes" id="UP000015961">
    <property type="component" value="Unassembled WGS sequence"/>
</dbReference>
<feature type="compositionally biased region" description="Low complexity" evidence="2">
    <location>
        <begin position="369"/>
        <end position="383"/>
    </location>
</feature>
<reference evidence="4 5" key="1">
    <citation type="submission" date="2013-03" db="EMBL/GenBank/DDBJ databases">
        <title>The Genome Sequence of Enterococcus sulfureus ATCC_49903 (PacBio/Illumina hybrid assembly).</title>
        <authorList>
            <consortium name="The Broad Institute Genomics Platform"/>
            <consortium name="The Broad Institute Genome Sequencing Center for Infectious Disease"/>
            <person name="Earl A."/>
            <person name="Russ C."/>
            <person name="Gilmore M."/>
            <person name="Surin D."/>
            <person name="Walker B."/>
            <person name="Young S."/>
            <person name="Zeng Q."/>
            <person name="Gargeya S."/>
            <person name="Fitzgerald M."/>
            <person name="Haas B."/>
            <person name="Abouelleil A."/>
            <person name="Allen A.W."/>
            <person name="Alvarado L."/>
            <person name="Arachchi H.M."/>
            <person name="Berlin A.M."/>
            <person name="Chapman S.B."/>
            <person name="Gainer-Dewar J."/>
            <person name="Goldberg J."/>
            <person name="Griggs A."/>
            <person name="Gujja S."/>
            <person name="Hansen M."/>
            <person name="Howarth C."/>
            <person name="Imamovic A."/>
            <person name="Ireland A."/>
            <person name="Larimer J."/>
            <person name="McCowan C."/>
            <person name="Murphy C."/>
            <person name="Pearson M."/>
            <person name="Poon T.W."/>
            <person name="Priest M."/>
            <person name="Roberts A."/>
            <person name="Saif S."/>
            <person name="Shea T."/>
            <person name="Sisk P."/>
            <person name="Sykes S."/>
            <person name="Wortman J."/>
            <person name="Nusbaum C."/>
            <person name="Birren B."/>
        </authorList>
    </citation>
    <scope>NUCLEOTIDE SEQUENCE [LARGE SCALE GENOMIC DNA]</scope>
    <source>
        <strain evidence="4 5">ATCC 49903</strain>
    </source>
</reference>
<evidence type="ECO:0000313" key="4">
    <source>
        <dbReference type="EMBL" id="EOT84083.1"/>
    </source>
</evidence>
<dbReference type="Pfam" id="PF03816">
    <property type="entry name" value="LytR_cpsA_psr"/>
    <property type="match status" value="1"/>
</dbReference>
<evidence type="ECO:0000256" key="1">
    <source>
        <dbReference type="ARBA" id="ARBA00006068"/>
    </source>
</evidence>
<feature type="region of interest" description="Disordered" evidence="2">
    <location>
        <begin position="360"/>
        <end position="393"/>
    </location>
</feature>
<keyword evidence="5" id="KW-1185">Reference proteome</keyword>
<dbReference type="PANTHER" id="PTHR33392:SF6">
    <property type="entry name" value="POLYISOPRENYL-TEICHOIC ACID--PEPTIDOGLYCAN TEICHOIC ACID TRANSFERASE TAGU"/>
    <property type="match status" value="1"/>
</dbReference>
<dbReference type="PATRIC" id="fig|1140003.3.peg.825"/>
<evidence type="ECO:0000259" key="3">
    <source>
        <dbReference type="Pfam" id="PF03816"/>
    </source>
</evidence>
<comment type="caution">
    <text evidence="4">The sequence shown here is derived from an EMBL/GenBank/DDBJ whole genome shotgun (WGS) entry which is preliminary data.</text>
</comment>
<sequence>MKAYQKIAVSVLGVLIVLVTIGTVYAANLYGSASDTFNRISKTAPSRKSDLRDSSVDISKSEPFSIILMGIDTGALGRTEQGRSDSMMVVTVNPQKKQSTIVSLDRDILTNIVGYEPYGTPYFDKLNHAYAYGSVDMAMDTVEQLLDIPLDHYVSINMQGLSDLIDAVGGITVENKIDFTLDGVHVPVGKIKLNGETGLAYARMRHEDPEGDIGRQRRQREVVTKILEKVISMDSVSKYKKILDAVEKNTLTDLNWDEMLAIGKNYMPAFDKIRSGQLQGESETINETYYQVLGVDELLKVQNELKKQLNLPTHEQLIIDEDYYYSENGFIGNQFYDDTDYTKNDTAKYTFGETLFSKKSDEANGKTKSSVTSETTASEVPEVPTEDPTQYGE</sequence>
<dbReference type="OrthoDB" id="27330at2"/>
<dbReference type="NCBIfam" id="TIGR00350">
    <property type="entry name" value="lytR_cpsA_psr"/>
    <property type="match status" value="1"/>
</dbReference>
<dbReference type="AlphaFoldDB" id="S0L7M2"/>
<name>S0L7M2_9ENTE</name>
<dbReference type="InterPro" id="IPR004474">
    <property type="entry name" value="LytR_CpsA_psr"/>
</dbReference>
<accession>S0L7M2</accession>
<comment type="similarity">
    <text evidence="1">Belongs to the LytR/CpsA/Psr (LCP) family.</text>
</comment>
<dbReference type="Gene3D" id="3.40.630.190">
    <property type="entry name" value="LCP protein"/>
    <property type="match status" value="1"/>
</dbReference>
<organism evidence="4 5">
    <name type="scientific">Enterococcus sulfureus ATCC 49903</name>
    <dbReference type="NCBI Taxonomy" id="1140003"/>
    <lineage>
        <taxon>Bacteria</taxon>
        <taxon>Bacillati</taxon>
        <taxon>Bacillota</taxon>
        <taxon>Bacilli</taxon>
        <taxon>Lactobacillales</taxon>
        <taxon>Enterococcaceae</taxon>
        <taxon>Enterococcus</taxon>
    </lineage>
</organism>
<dbReference type="InterPro" id="IPR050922">
    <property type="entry name" value="LytR/CpsA/Psr_CW_biosynth"/>
</dbReference>
<protein>
    <recommendedName>
        <fullName evidence="3">Cell envelope-related transcriptional attenuator domain-containing protein</fullName>
    </recommendedName>
</protein>
<dbReference type="RefSeq" id="WP_016185322.1">
    <property type="nucleotide sequence ID" value="NZ_ASWO01000005.1"/>
</dbReference>
<evidence type="ECO:0000313" key="5">
    <source>
        <dbReference type="Proteomes" id="UP000015961"/>
    </source>
</evidence>
<feature type="domain" description="Cell envelope-related transcriptional attenuator" evidence="3">
    <location>
        <begin position="83"/>
        <end position="231"/>
    </location>
</feature>
<dbReference type="EMBL" id="ASWO01000005">
    <property type="protein sequence ID" value="EOT84083.1"/>
    <property type="molecule type" value="Genomic_DNA"/>
</dbReference>
<dbReference type="eggNOG" id="COG1316">
    <property type="taxonomic scope" value="Bacteria"/>
</dbReference>
<dbReference type="PANTHER" id="PTHR33392">
    <property type="entry name" value="POLYISOPRENYL-TEICHOIC ACID--PEPTIDOGLYCAN TEICHOIC ACID TRANSFERASE TAGU"/>
    <property type="match status" value="1"/>
</dbReference>
<gene>
    <name evidence="4" type="ORF">I573_01809</name>
</gene>